<feature type="compositionally biased region" description="Low complexity" evidence="1">
    <location>
        <begin position="68"/>
        <end position="82"/>
    </location>
</feature>
<name>A0ABD0QX47_CIRMR</name>
<protein>
    <submittedName>
        <fullName evidence="2">Uncharacterized protein</fullName>
    </submittedName>
</protein>
<evidence type="ECO:0000313" key="2">
    <source>
        <dbReference type="EMBL" id="KAL0190799.1"/>
    </source>
</evidence>
<keyword evidence="3" id="KW-1185">Reference proteome</keyword>
<evidence type="ECO:0000256" key="1">
    <source>
        <dbReference type="SAM" id="MobiDB-lite"/>
    </source>
</evidence>
<feature type="non-terminal residue" evidence="2">
    <location>
        <position position="98"/>
    </location>
</feature>
<dbReference type="EMBL" id="JAMKFB020000006">
    <property type="protein sequence ID" value="KAL0190799.1"/>
    <property type="molecule type" value="Genomic_DNA"/>
</dbReference>
<sequence length="98" mass="10226">LSTESLSSSSSDHSAVPQQPSANEQDHLFTKSVSEPSINTPASALSQKTKLQPHCSPNLPPPPPPPTNTNSAPATPQTNRSVRPPPPPFSQTPSTPGK</sequence>
<feature type="region of interest" description="Disordered" evidence="1">
    <location>
        <begin position="1"/>
        <end position="98"/>
    </location>
</feature>
<dbReference type="AlphaFoldDB" id="A0ABD0QX47"/>
<feature type="non-terminal residue" evidence="2">
    <location>
        <position position="1"/>
    </location>
</feature>
<reference evidence="2 3" key="1">
    <citation type="submission" date="2024-05" db="EMBL/GenBank/DDBJ databases">
        <title>Genome sequencing and assembly of Indian major carp, Cirrhinus mrigala (Hamilton, 1822).</title>
        <authorList>
            <person name="Mohindra V."/>
            <person name="Chowdhury L.M."/>
            <person name="Lal K."/>
            <person name="Jena J.K."/>
        </authorList>
    </citation>
    <scope>NUCLEOTIDE SEQUENCE [LARGE SCALE GENOMIC DNA]</scope>
    <source>
        <strain evidence="2">CM1030</strain>
        <tissue evidence="2">Blood</tissue>
    </source>
</reference>
<feature type="compositionally biased region" description="Pro residues" evidence="1">
    <location>
        <begin position="58"/>
        <end position="67"/>
    </location>
</feature>
<dbReference type="Proteomes" id="UP001529510">
    <property type="component" value="Unassembled WGS sequence"/>
</dbReference>
<feature type="compositionally biased region" description="Polar residues" evidence="1">
    <location>
        <begin position="31"/>
        <end position="50"/>
    </location>
</feature>
<proteinExistence type="predicted"/>
<gene>
    <name evidence="2" type="ORF">M9458_013497</name>
</gene>
<organism evidence="2 3">
    <name type="scientific">Cirrhinus mrigala</name>
    <name type="common">Mrigala</name>
    <dbReference type="NCBI Taxonomy" id="683832"/>
    <lineage>
        <taxon>Eukaryota</taxon>
        <taxon>Metazoa</taxon>
        <taxon>Chordata</taxon>
        <taxon>Craniata</taxon>
        <taxon>Vertebrata</taxon>
        <taxon>Euteleostomi</taxon>
        <taxon>Actinopterygii</taxon>
        <taxon>Neopterygii</taxon>
        <taxon>Teleostei</taxon>
        <taxon>Ostariophysi</taxon>
        <taxon>Cypriniformes</taxon>
        <taxon>Cyprinidae</taxon>
        <taxon>Labeoninae</taxon>
        <taxon>Labeonini</taxon>
        <taxon>Cirrhinus</taxon>
    </lineage>
</organism>
<feature type="compositionally biased region" description="Low complexity" evidence="1">
    <location>
        <begin position="1"/>
        <end position="14"/>
    </location>
</feature>
<comment type="caution">
    <text evidence="2">The sequence shown here is derived from an EMBL/GenBank/DDBJ whole genome shotgun (WGS) entry which is preliminary data.</text>
</comment>
<accession>A0ABD0QX47</accession>
<evidence type="ECO:0000313" key="3">
    <source>
        <dbReference type="Proteomes" id="UP001529510"/>
    </source>
</evidence>